<accession>A0A9P5XA53</accession>
<comment type="caution">
    <text evidence="1">The sequence shown here is derived from an EMBL/GenBank/DDBJ whole genome shotgun (WGS) entry which is preliminary data.</text>
</comment>
<gene>
    <name evidence="1" type="ORF">P691DRAFT_804711</name>
</gene>
<dbReference type="Pfam" id="PF12298">
    <property type="entry name" value="Bot1p"/>
    <property type="match status" value="1"/>
</dbReference>
<keyword evidence="2" id="KW-1185">Reference proteome</keyword>
<reference evidence="1" key="1">
    <citation type="submission" date="2020-11" db="EMBL/GenBank/DDBJ databases">
        <authorList>
            <consortium name="DOE Joint Genome Institute"/>
            <person name="Ahrendt S."/>
            <person name="Riley R."/>
            <person name="Andreopoulos W."/>
            <person name="Labutti K."/>
            <person name="Pangilinan J."/>
            <person name="Ruiz-Duenas F.J."/>
            <person name="Barrasa J.M."/>
            <person name="Sanchez-Garcia M."/>
            <person name="Camarero S."/>
            <person name="Miyauchi S."/>
            <person name="Serrano A."/>
            <person name="Linde D."/>
            <person name="Babiker R."/>
            <person name="Drula E."/>
            <person name="Ayuso-Fernandez I."/>
            <person name="Pacheco R."/>
            <person name="Padilla G."/>
            <person name="Ferreira P."/>
            <person name="Barriuso J."/>
            <person name="Kellner H."/>
            <person name="Castanera R."/>
            <person name="Alfaro M."/>
            <person name="Ramirez L."/>
            <person name="Pisabarro A.G."/>
            <person name="Kuo A."/>
            <person name="Tritt A."/>
            <person name="Lipzen A."/>
            <person name="He G."/>
            <person name="Yan M."/>
            <person name="Ng V."/>
            <person name="Cullen D."/>
            <person name="Martin F."/>
            <person name="Rosso M.-N."/>
            <person name="Henrissat B."/>
            <person name="Hibbett D."/>
            <person name="Martinez A.T."/>
            <person name="Grigoriev I.V."/>
        </authorList>
    </citation>
    <scope>NUCLEOTIDE SEQUENCE</scope>
    <source>
        <strain evidence="1">MF-IS2</strain>
    </source>
</reference>
<organism evidence="1 2">
    <name type="scientific">Macrolepiota fuliginosa MF-IS2</name>
    <dbReference type="NCBI Taxonomy" id="1400762"/>
    <lineage>
        <taxon>Eukaryota</taxon>
        <taxon>Fungi</taxon>
        <taxon>Dikarya</taxon>
        <taxon>Basidiomycota</taxon>
        <taxon>Agaricomycotina</taxon>
        <taxon>Agaricomycetes</taxon>
        <taxon>Agaricomycetidae</taxon>
        <taxon>Agaricales</taxon>
        <taxon>Agaricineae</taxon>
        <taxon>Agaricaceae</taxon>
        <taxon>Macrolepiota</taxon>
    </lineage>
</organism>
<name>A0A9P5XA53_9AGAR</name>
<sequence length="52" mass="6069">MADPKKNSIRVLSQRYHLSLKRVDAILRLKGLEHSWYKVGLVMLIPFMSPMT</sequence>
<protein>
    <submittedName>
        <fullName evidence="1">Uncharacterized protein</fullName>
    </submittedName>
</protein>
<dbReference type="AlphaFoldDB" id="A0A9P5XA53"/>
<dbReference type="OrthoDB" id="10052321at2759"/>
<dbReference type="EMBL" id="MU151262">
    <property type="protein sequence ID" value="KAF9446126.1"/>
    <property type="molecule type" value="Genomic_DNA"/>
</dbReference>
<proteinExistence type="predicted"/>
<evidence type="ECO:0000313" key="2">
    <source>
        <dbReference type="Proteomes" id="UP000807342"/>
    </source>
</evidence>
<dbReference type="Proteomes" id="UP000807342">
    <property type="component" value="Unassembled WGS sequence"/>
</dbReference>
<evidence type="ECO:0000313" key="1">
    <source>
        <dbReference type="EMBL" id="KAF9446126.1"/>
    </source>
</evidence>